<name>A0A239AMI7_9PSED</name>
<dbReference type="PIRSF" id="PIRSF000216">
    <property type="entry name" value="NADH_DH_24kDa"/>
    <property type="match status" value="1"/>
</dbReference>
<accession>A0A239AMI7</accession>
<comment type="similarity">
    <text evidence="1">Belongs to the complex I 24 kDa subunit family.</text>
</comment>
<keyword evidence="4 10" id="KW-0479">Metal-binding</keyword>
<dbReference type="GO" id="GO:0016491">
    <property type="term" value="F:oxidoreductase activity"/>
    <property type="evidence" value="ECO:0007669"/>
    <property type="project" value="InterPro"/>
</dbReference>
<evidence type="ECO:0000256" key="7">
    <source>
        <dbReference type="ARBA" id="ARBA00031580"/>
    </source>
</evidence>
<keyword evidence="5 10" id="KW-0408">Iron</keyword>
<dbReference type="Gene3D" id="1.10.10.1590">
    <property type="entry name" value="NADH-quinone oxidoreductase subunit E"/>
    <property type="match status" value="1"/>
</dbReference>
<comment type="cofactor">
    <cofactor evidence="9">
        <name>[2Fe-2S] cluster</name>
        <dbReference type="ChEBI" id="CHEBI:190135"/>
    </cofactor>
</comment>
<dbReference type="PANTHER" id="PTHR43342">
    <property type="entry name" value="NADH-QUINONE OXIDOREDUCTASE, E SUBUNIT"/>
    <property type="match status" value="1"/>
</dbReference>
<dbReference type="Gene3D" id="3.40.30.10">
    <property type="entry name" value="Glutaredoxin"/>
    <property type="match status" value="1"/>
</dbReference>
<keyword evidence="6 10" id="KW-0411">Iron-sulfur</keyword>
<protein>
    <recommendedName>
        <fullName evidence="2">NADH-quinone oxidoreductase subunit E</fullName>
    </recommendedName>
    <alternativeName>
        <fullName evidence="7">NADH dehydrogenase I subunit E</fullName>
    </alternativeName>
    <alternativeName>
        <fullName evidence="8">NDH-1 subunit E</fullName>
    </alternativeName>
</protein>
<dbReference type="NCBIfam" id="NF004638">
    <property type="entry name" value="PRK05988.1"/>
    <property type="match status" value="1"/>
</dbReference>
<dbReference type="InterPro" id="IPR036249">
    <property type="entry name" value="Thioredoxin-like_sf"/>
</dbReference>
<evidence type="ECO:0000256" key="8">
    <source>
        <dbReference type="ARBA" id="ARBA00032788"/>
    </source>
</evidence>
<evidence type="ECO:0000256" key="6">
    <source>
        <dbReference type="ARBA" id="ARBA00023014"/>
    </source>
</evidence>
<evidence type="ECO:0000256" key="2">
    <source>
        <dbReference type="ARBA" id="ARBA00019898"/>
    </source>
</evidence>
<evidence type="ECO:0000313" key="12">
    <source>
        <dbReference type="Proteomes" id="UP000242915"/>
    </source>
</evidence>
<dbReference type="Proteomes" id="UP000242915">
    <property type="component" value="Unassembled WGS sequence"/>
</dbReference>
<evidence type="ECO:0000256" key="3">
    <source>
        <dbReference type="ARBA" id="ARBA00022714"/>
    </source>
</evidence>
<feature type="binding site" evidence="10">
    <location>
        <position position="126"/>
    </location>
    <ligand>
        <name>[2Fe-2S] cluster</name>
        <dbReference type="ChEBI" id="CHEBI:190135"/>
    </ligand>
</feature>
<evidence type="ECO:0000256" key="9">
    <source>
        <dbReference type="ARBA" id="ARBA00034078"/>
    </source>
</evidence>
<dbReference type="InterPro" id="IPR041921">
    <property type="entry name" value="NuoE_N"/>
</dbReference>
<feature type="binding site" evidence="10">
    <location>
        <position position="81"/>
    </location>
    <ligand>
        <name>[2Fe-2S] cluster</name>
        <dbReference type="ChEBI" id="CHEBI:190135"/>
    </ligand>
</feature>
<dbReference type="GO" id="GO:0051537">
    <property type="term" value="F:2 iron, 2 sulfur cluster binding"/>
    <property type="evidence" value="ECO:0007669"/>
    <property type="project" value="UniProtKB-KW"/>
</dbReference>
<dbReference type="EMBL" id="FZOG01000001">
    <property type="protein sequence ID" value="SNR96274.1"/>
    <property type="molecule type" value="Genomic_DNA"/>
</dbReference>
<comment type="cofactor">
    <cofactor evidence="10">
        <name>[2Fe-2S] cluster</name>
        <dbReference type="ChEBI" id="CHEBI:190135"/>
    </cofactor>
    <text evidence="10">Binds 1 [2Fe-2S] cluster.</text>
</comment>
<dbReference type="InterPro" id="IPR028431">
    <property type="entry name" value="NADP_DH_HndA-like"/>
</dbReference>
<dbReference type="CDD" id="cd03081">
    <property type="entry name" value="TRX_Fd_NuoE_FDH_gamma"/>
    <property type="match status" value="1"/>
</dbReference>
<dbReference type="RefSeq" id="WP_089359123.1">
    <property type="nucleotide sequence ID" value="NZ_FZOG01000001.1"/>
</dbReference>
<evidence type="ECO:0000256" key="10">
    <source>
        <dbReference type="PIRSR" id="PIRSR000216-1"/>
    </source>
</evidence>
<dbReference type="AlphaFoldDB" id="A0A239AMI7"/>
<dbReference type="SUPFAM" id="SSF52833">
    <property type="entry name" value="Thioredoxin-like"/>
    <property type="match status" value="1"/>
</dbReference>
<reference evidence="12" key="1">
    <citation type="submission" date="2017-06" db="EMBL/GenBank/DDBJ databases">
        <authorList>
            <person name="Varghese N."/>
            <person name="Submissions S."/>
        </authorList>
    </citation>
    <scope>NUCLEOTIDE SEQUENCE [LARGE SCALE GENOMIC DNA]</scope>
    <source>
        <strain evidence="12">CIP 108523</strain>
    </source>
</reference>
<evidence type="ECO:0000256" key="5">
    <source>
        <dbReference type="ARBA" id="ARBA00023004"/>
    </source>
</evidence>
<dbReference type="PANTHER" id="PTHR43342:SF2">
    <property type="entry name" value="POTENTIAL NAD-REDUCING HYDROGENASE SUBUNIT"/>
    <property type="match status" value="1"/>
</dbReference>
<gene>
    <name evidence="11" type="ORF">SAMN05216255_1283</name>
</gene>
<feature type="binding site" evidence="10">
    <location>
        <position position="86"/>
    </location>
    <ligand>
        <name>[2Fe-2S] cluster</name>
        <dbReference type="ChEBI" id="CHEBI:190135"/>
    </ligand>
</feature>
<evidence type="ECO:0000256" key="1">
    <source>
        <dbReference type="ARBA" id="ARBA00010643"/>
    </source>
</evidence>
<evidence type="ECO:0000256" key="4">
    <source>
        <dbReference type="ARBA" id="ARBA00022723"/>
    </source>
</evidence>
<organism evidence="11 12">
    <name type="scientific">Pseudomonas segetis</name>
    <dbReference type="NCBI Taxonomy" id="298908"/>
    <lineage>
        <taxon>Bacteria</taxon>
        <taxon>Pseudomonadati</taxon>
        <taxon>Pseudomonadota</taxon>
        <taxon>Gammaproteobacteria</taxon>
        <taxon>Pseudomonadales</taxon>
        <taxon>Pseudomonadaceae</taxon>
        <taxon>Pseudomonas</taxon>
    </lineage>
</organism>
<keyword evidence="3 10" id="KW-0001">2Fe-2S</keyword>
<evidence type="ECO:0000313" key="11">
    <source>
        <dbReference type="EMBL" id="SNR96274.1"/>
    </source>
</evidence>
<sequence length="160" mass="17228">MPDEALHLPLINRILALEKDTPGSLLPILHAIQQGAGYIPSIAVPEIAQALNLSKAEVQGVISFYHDFRTTPPAQHILRLCQAESCQSMGSGLLAAQLKERLSLNESGDSADARVSLQTVYCLGACACSPAMEIDGRLHARLTPERLDDLVNRCLEGQAC</sequence>
<dbReference type="InterPro" id="IPR002023">
    <property type="entry name" value="NuoE-like"/>
</dbReference>
<dbReference type="GO" id="GO:0046872">
    <property type="term" value="F:metal ion binding"/>
    <property type="evidence" value="ECO:0007669"/>
    <property type="project" value="UniProtKB-KW"/>
</dbReference>
<proteinExistence type="inferred from homology"/>
<keyword evidence="12" id="KW-1185">Reference proteome</keyword>
<dbReference type="Pfam" id="PF01257">
    <property type="entry name" value="2Fe-2S_thioredx"/>
    <property type="match status" value="1"/>
</dbReference>
<feature type="binding site" evidence="10">
    <location>
        <position position="122"/>
    </location>
    <ligand>
        <name>[2Fe-2S] cluster</name>
        <dbReference type="ChEBI" id="CHEBI:190135"/>
    </ligand>
</feature>